<sequence length="105" mass="11642">MTDPHPTDPHPTDPHPTDRQPNDPHPTDPHPTDPHRTIVEIRVHGVSGTAPASLLDTPHVIQVAGDGVGRIFRPADELSRPLPIPRWRPPTDRWSTSSRDTTGER</sequence>
<evidence type="ECO:0000313" key="3">
    <source>
        <dbReference type="Proteomes" id="UP001056336"/>
    </source>
</evidence>
<feature type="region of interest" description="Disordered" evidence="1">
    <location>
        <begin position="76"/>
        <end position="105"/>
    </location>
</feature>
<feature type="region of interest" description="Disordered" evidence="1">
    <location>
        <begin position="1"/>
        <end position="36"/>
    </location>
</feature>
<protein>
    <submittedName>
        <fullName evidence="2">Uncharacterized protein</fullName>
    </submittedName>
</protein>
<name>A0ABY4QZT4_9ACTN</name>
<evidence type="ECO:0000256" key="1">
    <source>
        <dbReference type="SAM" id="MobiDB-lite"/>
    </source>
</evidence>
<dbReference type="Proteomes" id="UP001056336">
    <property type="component" value="Chromosome"/>
</dbReference>
<organism evidence="2 3">
    <name type="scientific">Jatrophihabitans telluris</name>
    <dbReference type="NCBI Taxonomy" id="2038343"/>
    <lineage>
        <taxon>Bacteria</taxon>
        <taxon>Bacillati</taxon>
        <taxon>Actinomycetota</taxon>
        <taxon>Actinomycetes</taxon>
        <taxon>Jatrophihabitantales</taxon>
        <taxon>Jatrophihabitantaceae</taxon>
        <taxon>Jatrophihabitans</taxon>
    </lineage>
</organism>
<feature type="compositionally biased region" description="Low complexity" evidence="1">
    <location>
        <begin position="92"/>
        <end position="105"/>
    </location>
</feature>
<accession>A0ABY4QZT4</accession>
<reference evidence="2" key="1">
    <citation type="journal article" date="2018" name="Int. J. Syst. Evol. Microbiol.">
        <title>Jatrophihabitans telluris sp. nov., isolated from sediment soil of lava forest wetlands and the emended description of the genus Jatrophihabitans.</title>
        <authorList>
            <person name="Lee K.C."/>
            <person name="Suh M.K."/>
            <person name="Eom M.K."/>
            <person name="Kim K.K."/>
            <person name="Kim J.S."/>
            <person name="Kim D.S."/>
            <person name="Ko S.H."/>
            <person name="Shin Y.K."/>
            <person name="Lee J.S."/>
        </authorList>
    </citation>
    <scope>NUCLEOTIDE SEQUENCE</scope>
    <source>
        <strain evidence="2">N237</strain>
    </source>
</reference>
<evidence type="ECO:0000313" key="2">
    <source>
        <dbReference type="EMBL" id="UQX88727.1"/>
    </source>
</evidence>
<gene>
    <name evidence="2" type="ORF">M6D93_01690</name>
</gene>
<proteinExistence type="predicted"/>
<dbReference type="EMBL" id="CP097332">
    <property type="protein sequence ID" value="UQX88727.1"/>
    <property type="molecule type" value="Genomic_DNA"/>
</dbReference>
<keyword evidence="3" id="KW-1185">Reference proteome</keyword>
<dbReference type="RefSeq" id="WP_249772438.1">
    <property type="nucleotide sequence ID" value="NZ_CP097332.1"/>
</dbReference>
<reference evidence="2" key="2">
    <citation type="submission" date="2022-05" db="EMBL/GenBank/DDBJ databases">
        <authorList>
            <person name="Kim J.-S."/>
            <person name="Lee K."/>
            <person name="Suh M."/>
            <person name="Eom M."/>
            <person name="Kim J.-S."/>
            <person name="Kim D.-S."/>
            <person name="Ko S.-H."/>
            <person name="Shin Y."/>
            <person name="Lee J.-S."/>
        </authorList>
    </citation>
    <scope>NUCLEOTIDE SEQUENCE</scope>
    <source>
        <strain evidence="2">N237</strain>
    </source>
</reference>